<evidence type="ECO:0000256" key="6">
    <source>
        <dbReference type="ARBA" id="ARBA00022833"/>
    </source>
</evidence>
<comment type="caution">
    <text evidence="15">The sequence shown here is derived from an EMBL/GenBank/DDBJ whole genome shotgun (WGS) entry which is preliminary data.</text>
</comment>
<dbReference type="GO" id="GO:0000978">
    <property type="term" value="F:RNA polymerase II cis-regulatory region sequence-specific DNA binding"/>
    <property type="evidence" value="ECO:0007669"/>
    <property type="project" value="TreeGrafter"/>
</dbReference>
<name>A0AAV6HHH9_9TELE</name>
<dbReference type="Proteomes" id="UP000823561">
    <property type="component" value="Chromosome 1"/>
</dbReference>
<dbReference type="InterPro" id="IPR036236">
    <property type="entry name" value="Znf_C2H2_sf"/>
</dbReference>
<keyword evidence="4" id="KW-0677">Repeat</keyword>
<feature type="domain" description="C2H2-type" evidence="14">
    <location>
        <begin position="371"/>
        <end position="398"/>
    </location>
</feature>
<dbReference type="EMBL" id="JADWDJ010000001">
    <property type="protein sequence ID" value="KAG5286510.1"/>
    <property type="molecule type" value="Genomic_DNA"/>
</dbReference>
<dbReference type="Gene3D" id="3.30.160.60">
    <property type="entry name" value="Classic Zinc Finger"/>
    <property type="match status" value="7"/>
</dbReference>
<dbReference type="FunFam" id="3.30.160.60:FF:000097">
    <property type="entry name" value="Zinc finger protein"/>
    <property type="match status" value="2"/>
</dbReference>
<proteinExistence type="predicted"/>
<reference evidence="15 16" key="1">
    <citation type="submission" date="2020-10" db="EMBL/GenBank/DDBJ databases">
        <title>Chromosome-scale genome assembly of the Allis shad, Alosa alosa.</title>
        <authorList>
            <person name="Margot Z."/>
            <person name="Christophe K."/>
            <person name="Cabau C."/>
            <person name="Louis A."/>
            <person name="Berthelot C."/>
            <person name="Parey E."/>
            <person name="Roest Crollius H."/>
            <person name="Montfort J."/>
            <person name="Robinson-Rechavi M."/>
            <person name="Bucao C."/>
            <person name="Bouchez O."/>
            <person name="Gislard M."/>
            <person name="Lluch J."/>
            <person name="Milhes M."/>
            <person name="Lampietro C."/>
            <person name="Lopez Roques C."/>
            <person name="Donnadieu C."/>
            <person name="Braasch I."/>
            <person name="Desvignes T."/>
            <person name="Postlethwait J."/>
            <person name="Bobe J."/>
            <person name="Guiguen Y."/>
        </authorList>
    </citation>
    <scope>NUCLEOTIDE SEQUENCE [LARGE SCALE GENOMIC DNA]</scope>
    <source>
        <strain evidence="15">M-15738</strain>
        <tissue evidence="15">Blood</tissue>
    </source>
</reference>
<dbReference type="FunFam" id="3.30.160.60:FF:000912">
    <property type="entry name" value="Zinc finger protein 660"/>
    <property type="match status" value="1"/>
</dbReference>
<dbReference type="FunFam" id="3.30.160.60:FF:000965">
    <property type="entry name" value="Neurotrophin receptor-interacting factor homolog"/>
    <property type="match status" value="1"/>
</dbReference>
<sequence length="454" mass="51887">MMSNHGDFQRQFTSVVERLLQNVVSETMQLFENSVQELKVEIVRIRKENGNLNDKIIFFEKSQPCTDPGNNYIPILKDNSHKRDIGVQCVRPTVVERSCSPCSRNEDDDRSAFQNLCPSLSEEENRQLALVLVKQEELDLDDHSTGYFLLKQEDGEPKLIRRQHIKDIPPEVFLSSGLRRKTTEKSLSVKATSESISSGARVETEKHRISTSEVHTRSNSETGGDMTIQNDTTSQNNDSVKDDLEIDQKRSGKSQARKNQCEVCGRVLSNASALENHARLHTGERPFSCDKCGKAFPSVRGLNRHVQIHADEKQHQCPECGKSFVYHFTLTKHQLIHTGEKPFPCKVCGKRFLAKADRATHMRMHTGEKPYSCMQCGKKFKHRMALNMHMQGHRGEKRYSCPTCEKGFVDLGNFKRHKRIHTGEKPYECKVCGKRFTQSAHLKKHLNTQHVTDQ</sequence>
<evidence type="ECO:0000313" key="15">
    <source>
        <dbReference type="EMBL" id="KAG5286510.1"/>
    </source>
</evidence>
<comment type="function">
    <text evidence="1">May be involved in transcriptional regulation.</text>
</comment>
<feature type="domain" description="C2H2-type" evidence="14">
    <location>
        <begin position="315"/>
        <end position="342"/>
    </location>
</feature>
<keyword evidence="3" id="KW-0479">Metal-binding</keyword>
<dbReference type="Pfam" id="PF00096">
    <property type="entry name" value="zf-C2H2"/>
    <property type="match status" value="4"/>
</dbReference>
<feature type="domain" description="C2H2-type" evidence="14">
    <location>
        <begin position="287"/>
        <end position="314"/>
    </location>
</feature>
<dbReference type="SUPFAM" id="SSF57667">
    <property type="entry name" value="beta-beta-alpha zinc fingers"/>
    <property type="match status" value="4"/>
</dbReference>
<evidence type="ECO:0000256" key="1">
    <source>
        <dbReference type="ARBA" id="ARBA00003767"/>
    </source>
</evidence>
<dbReference type="SMART" id="SM00355">
    <property type="entry name" value="ZnF_C2H2"/>
    <property type="match status" value="7"/>
</dbReference>
<feature type="domain" description="C2H2-type" evidence="14">
    <location>
        <begin position="399"/>
        <end position="426"/>
    </location>
</feature>
<evidence type="ECO:0000256" key="12">
    <source>
        <dbReference type="SAM" id="Coils"/>
    </source>
</evidence>
<dbReference type="FunFam" id="3.30.160.60:FF:000538">
    <property type="entry name" value="zinc finger protein 853"/>
    <property type="match status" value="1"/>
</dbReference>
<dbReference type="PANTHER" id="PTHR24390:SF159">
    <property type="entry name" value="GROWTH FACTOR INDEPENDENT 1 TRANSCRIPTIONAL REPRESSOR"/>
    <property type="match status" value="1"/>
</dbReference>
<evidence type="ECO:0000256" key="10">
    <source>
        <dbReference type="ARBA" id="ARBA00023242"/>
    </source>
</evidence>
<evidence type="ECO:0000256" key="7">
    <source>
        <dbReference type="ARBA" id="ARBA00023015"/>
    </source>
</evidence>
<evidence type="ECO:0000256" key="3">
    <source>
        <dbReference type="ARBA" id="ARBA00022723"/>
    </source>
</evidence>
<feature type="coiled-coil region" evidence="12">
    <location>
        <begin position="28"/>
        <end position="55"/>
    </location>
</feature>
<dbReference type="PROSITE" id="PS00028">
    <property type="entry name" value="ZINC_FINGER_C2H2_1"/>
    <property type="match status" value="7"/>
</dbReference>
<dbReference type="GO" id="GO:0005634">
    <property type="term" value="C:nucleus"/>
    <property type="evidence" value="ECO:0007669"/>
    <property type="project" value="UniProtKB-SubCell"/>
</dbReference>
<dbReference type="InterPro" id="IPR013087">
    <property type="entry name" value="Znf_C2H2_type"/>
</dbReference>
<keyword evidence="7" id="KW-0805">Transcription regulation</keyword>
<organism evidence="15 16">
    <name type="scientific">Alosa alosa</name>
    <name type="common">allis shad</name>
    <dbReference type="NCBI Taxonomy" id="278164"/>
    <lineage>
        <taxon>Eukaryota</taxon>
        <taxon>Metazoa</taxon>
        <taxon>Chordata</taxon>
        <taxon>Craniata</taxon>
        <taxon>Vertebrata</taxon>
        <taxon>Euteleostomi</taxon>
        <taxon>Actinopterygii</taxon>
        <taxon>Neopterygii</taxon>
        <taxon>Teleostei</taxon>
        <taxon>Clupei</taxon>
        <taxon>Clupeiformes</taxon>
        <taxon>Clupeoidei</taxon>
        <taxon>Clupeidae</taxon>
        <taxon>Alosa</taxon>
    </lineage>
</organism>
<keyword evidence="10" id="KW-0539">Nucleus</keyword>
<keyword evidence="16" id="KW-1185">Reference proteome</keyword>
<dbReference type="PROSITE" id="PS50157">
    <property type="entry name" value="ZINC_FINGER_C2H2_2"/>
    <property type="match status" value="7"/>
</dbReference>
<dbReference type="PANTHER" id="PTHR24390">
    <property type="entry name" value="ZINC FINGER PROTEIN"/>
    <property type="match status" value="1"/>
</dbReference>
<evidence type="ECO:0000256" key="8">
    <source>
        <dbReference type="ARBA" id="ARBA00023125"/>
    </source>
</evidence>
<evidence type="ECO:0000256" key="11">
    <source>
        <dbReference type="PROSITE-ProRule" id="PRU00042"/>
    </source>
</evidence>
<dbReference type="AlphaFoldDB" id="A0AAV6HHH9"/>
<feature type="domain" description="C2H2-type" evidence="14">
    <location>
        <begin position="259"/>
        <end position="286"/>
    </location>
</feature>
<comment type="subcellular location">
    <subcellularLocation>
        <location evidence="2">Nucleus</location>
    </subcellularLocation>
</comment>
<evidence type="ECO:0000256" key="9">
    <source>
        <dbReference type="ARBA" id="ARBA00023163"/>
    </source>
</evidence>
<evidence type="ECO:0000256" key="4">
    <source>
        <dbReference type="ARBA" id="ARBA00022737"/>
    </source>
</evidence>
<keyword evidence="5 11" id="KW-0863">Zinc-finger</keyword>
<feature type="domain" description="C2H2-type" evidence="14">
    <location>
        <begin position="427"/>
        <end position="454"/>
    </location>
</feature>
<dbReference type="GO" id="GO:0006357">
    <property type="term" value="P:regulation of transcription by RNA polymerase II"/>
    <property type="evidence" value="ECO:0007669"/>
    <property type="project" value="TreeGrafter"/>
</dbReference>
<feature type="compositionally biased region" description="Polar residues" evidence="13">
    <location>
        <begin position="219"/>
        <end position="238"/>
    </location>
</feature>
<evidence type="ECO:0000259" key="14">
    <source>
        <dbReference type="PROSITE" id="PS50157"/>
    </source>
</evidence>
<dbReference type="FunFam" id="3.30.160.60:FF:002343">
    <property type="entry name" value="Zinc finger protein 33A"/>
    <property type="match status" value="2"/>
</dbReference>
<keyword evidence="9" id="KW-0804">Transcription</keyword>
<dbReference type="GO" id="GO:0008270">
    <property type="term" value="F:zinc ion binding"/>
    <property type="evidence" value="ECO:0007669"/>
    <property type="project" value="UniProtKB-KW"/>
</dbReference>
<feature type="domain" description="C2H2-type" evidence="14">
    <location>
        <begin position="343"/>
        <end position="370"/>
    </location>
</feature>
<dbReference type="GO" id="GO:0003700">
    <property type="term" value="F:DNA-binding transcription factor activity"/>
    <property type="evidence" value="ECO:0007669"/>
    <property type="project" value="TreeGrafter"/>
</dbReference>
<evidence type="ECO:0000313" key="16">
    <source>
        <dbReference type="Proteomes" id="UP000823561"/>
    </source>
</evidence>
<evidence type="ECO:0000256" key="13">
    <source>
        <dbReference type="SAM" id="MobiDB-lite"/>
    </source>
</evidence>
<keyword evidence="12" id="KW-0175">Coiled coil</keyword>
<feature type="compositionally biased region" description="Basic and acidic residues" evidence="13">
    <location>
        <begin position="202"/>
        <end position="218"/>
    </location>
</feature>
<feature type="region of interest" description="Disordered" evidence="13">
    <location>
        <begin position="198"/>
        <end position="241"/>
    </location>
</feature>
<protein>
    <recommendedName>
        <fullName evidence="14">C2H2-type domain-containing protein</fullName>
    </recommendedName>
</protein>
<evidence type="ECO:0000256" key="2">
    <source>
        <dbReference type="ARBA" id="ARBA00004123"/>
    </source>
</evidence>
<gene>
    <name evidence="15" type="ORF">AALO_G00015610</name>
</gene>
<dbReference type="Pfam" id="PF13465">
    <property type="entry name" value="zf-H2C2_2"/>
    <property type="match status" value="1"/>
</dbReference>
<keyword evidence="8" id="KW-0238">DNA-binding</keyword>
<keyword evidence="6" id="KW-0862">Zinc</keyword>
<accession>A0AAV6HHH9</accession>
<evidence type="ECO:0000256" key="5">
    <source>
        <dbReference type="ARBA" id="ARBA00022771"/>
    </source>
</evidence>